<dbReference type="InterPro" id="IPR004360">
    <property type="entry name" value="Glyas_Fos-R_dOase_dom"/>
</dbReference>
<evidence type="ECO:0000313" key="4">
    <source>
        <dbReference type="Proteomes" id="UP001500051"/>
    </source>
</evidence>
<keyword evidence="1" id="KW-0479">Metal-binding</keyword>
<dbReference type="Gene3D" id="3.10.180.10">
    <property type="entry name" value="2,3-Dihydroxybiphenyl 1,2-Dioxygenase, domain 1"/>
    <property type="match status" value="1"/>
</dbReference>
<dbReference type="InterPro" id="IPR051785">
    <property type="entry name" value="MMCE/EMCE_epimerase"/>
</dbReference>
<dbReference type="SUPFAM" id="SSF54593">
    <property type="entry name" value="Glyoxalase/Bleomycin resistance protein/Dihydroxybiphenyl dioxygenase"/>
    <property type="match status" value="1"/>
</dbReference>
<accession>A0ABP7DWW6</accession>
<organism evidence="3 4">
    <name type="scientific">Microlunatus aurantiacus</name>
    <dbReference type="NCBI Taxonomy" id="446786"/>
    <lineage>
        <taxon>Bacteria</taxon>
        <taxon>Bacillati</taxon>
        <taxon>Actinomycetota</taxon>
        <taxon>Actinomycetes</taxon>
        <taxon>Propionibacteriales</taxon>
        <taxon>Propionibacteriaceae</taxon>
        <taxon>Microlunatus</taxon>
    </lineage>
</organism>
<feature type="domain" description="VOC" evidence="2">
    <location>
        <begin position="3"/>
        <end position="120"/>
    </location>
</feature>
<keyword evidence="4" id="KW-1185">Reference proteome</keyword>
<protein>
    <submittedName>
        <fullName evidence="3">VOC family protein</fullName>
    </submittedName>
</protein>
<proteinExistence type="predicted"/>
<evidence type="ECO:0000259" key="2">
    <source>
        <dbReference type="PROSITE" id="PS51819"/>
    </source>
</evidence>
<dbReference type="RefSeq" id="WP_344813437.1">
    <property type="nucleotide sequence ID" value="NZ_BAAAYX010000013.1"/>
</dbReference>
<dbReference type="PANTHER" id="PTHR43048">
    <property type="entry name" value="METHYLMALONYL-COA EPIMERASE"/>
    <property type="match status" value="1"/>
</dbReference>
<dbReference type="Pfam" id="PF00903">
    <property type="entry name" value="Glyoxalase"/>
    <property type="match status" value="1"/>
</dbReference>
<sequence>MFTGLSTILSTPDLPRLVAFYTAALDAEVSYRFPPEGDPGYVALTLAGASLGIAADPTSAAADGPQRHALWLYCIDADAAAARLVAAGGTLVSPPTDMPWGERVADLHDPDGNLLHVAHQVG</sequence>
<dbReference type="PROSITE" id="PS51819">
    <property type="entry name" value="VOC"/>
    <property type="match status" value="1"/>
</dbReference>
<dbReference type="InterPro" id="IPR029068">
    <property type="entry name" value="Glyas_Bleomycin-R_OHBP_Dase"/>
</dbReference>
<dbReference type="EMBL" id="BAAAYX010000013">
    <property type="protein sequence ID" value="GAA3711161.1"/>
    <property type="molecule type" value="Genomic_DNA"/>
</dbReference>
<evidence type="ECO:0000256" key="1">
    <source>
        <dbReference type="ARBA" id="ARBA00022723"/>
    </source>
</evidence>
<dbReference type="Proteomes" id="UP001500051">
    <property type="component" value="Unassembled WGS sequence"/>
</dbReference>
<dbReference type="InterPro" id="IPR037523">
    <property type="entry name" value="VOC_core"/>
</dbReference>
<reference evidence="4" key="1">
    <citation type="journal article" date="2019" name="Int. J. Syst. Evol. Microbiol.">
        <title>The Global Catalogue of Microorganisms (GCM) 10K type strain sequencing project: providing services to taxonomists for standard genome sequencing and annotation.</title>
        <authorList>
            <consortium name="The Broad Institute Genomics Platform"/>
            <consortium name="The Broad Institute Genome Sequencing Center for Infectious Disease"/>
            <person name="Wu L."/>
            <person name="Ma J."/>
        </authorList>
    </citation>
    <scope>NUCLEOTIDE SEQUENCE [LARGE SCALE GENOMIC DNA]</scope>
    <source>
        <strain evidence="4">JCM 16548</strain>
    </source>
</reference>
<evidence type="ECO:0000313" key="3">
    <source>
        <dbReference type="EMBL" id="GAA3711161.1"/>
    </source>
</evidence>
<gene>
    <name evidence="3" type="ORF">GCM10022204_32350</name>
</gene>
<name>A0ABP7DWW6_9ACTN</name>
<comment type="caution">
    <text evidence="3">The sequence shown here is derived from an EMBL/GenBank/DDBJ whole genome shotgun (WGS) entry which is preliminary data.</text>
</comment>
<dbReference type="PANTHER" id="PTHR43048:SF4">
    <property type="entry name" value="RING-CLEAVING DIOXYGENASE-RELATED"/>
    <property type="match status" value="1"/>
</dbReference>